<dbReference type="Gene3D" id="2.40.70.10">
    <property type="entry name" value="Acid Proteases"/>
    <property type="match status" value="1"/>
</dbReference>
<dbReference type="AlphaFoldDB" id="A0A5J4YJA8"/>
<evidence type="ECO:0000256" key="1">
    <source>
        <dbReference type="PROSITE-ProRule" id="PRU00047"/>
    </source>
</evidence>
<feature type="domain" description="CCHC-type" evidence="3">
    <location>
        <begin position="141"/>
        <end position="156"/>
    </location>
</feature>
<feature type="compositionally biased region" description="Basic residues" evidence="2">
    <location>
        <begin position="110"/>
        <end position="119"/>
    </location>
</feature>
<dbReference type="Proteomes" id="UP000324585">
    <property type="component" value="Unassembled WGS sequence"/>
</dbReference>
<keyword evidence="1" id="KW-0479">Metal-binding</keyword>
<keyword evidence="5" id="KW-1185">Reference proteome</keyword>
<keyword evidence="1" id="KW-0863">Zinc-finger</keyword>
<evidence type="ECO:0000313" key="5">
    <source>
        <dbReference type="Proteomes" id="UP000324585"/>
    </source>
</evidence>
<dbReference type="PROSITE" id="PS50158">
    <property type="entry name" value="ZF_CCHC"/>
    <property type="match status" value="1"/>
</dbReference>
<dbReference type="GO" id="GO:0003676">
    <property type="term" value="F:nucleic acid binding"/>
    <property type="evidence" value="ECO:0007669"/>
    <property type="project" value="InterPro"/>
</dbReference>
<dbReference type="SUPFAM" id="SSF50630">
    <property type="entry name" value="Acid proteases"/>
    <property type="match status" value="1"/>
</dbReference>
<dbReference type="SMART" id="SM00343">
    <property type="entry name" value="ZnF_C2HC"/>
    <property type="match status" value="1"/>
</dbReference>
<gene>
    <name evidence="4" type="ORF">FVE85_4384</name>
</gene>
<evidence type="ECO:0000256" key="2">
    <source>
        <dbReference type="SAM" id="MobiDB-lite"/>
    </source>
</evidence>
<dbReference type="InterPro" id="IPR012337">
    <property type="entry name" value="RNaseH-like_sf"/>
</dbReference>
<reference evidence="5" key="1">
    <citation type="journal article" date="2019" name="Nat. Commun.">
        <title>Expansion of phycobilisome linker gene families in mesophilic red algae.</title>
        <authorList>
            <person name="Lee J."/>
            <person name="Kim D."/>
            <person name="Bhattacharya D."/>
            <person name="Yoon H.S."/>
        </authorList>
    </citation>
    <scope>NUCLEOTIDE SEQUENCE [LARGE SCALE GENOMIC DNA]</scope>
    <source>
        <strain evidence="5">CCMP 1328</strain>
    </source>
</reference>
<comment type="caution">
    <text evidence="4">The sequence shown here is derived from an EMBL/GenBank/DDBJ whole genome shotgun (WGS) entry which is preliminary data.</text>
</comment>
<dbReference type="InterPro" id="IPR036397">
    <property type="entry name" value="RNaseH_sf"/>
</dbReference>
<dbReference type="SUPFAM" id="SSF53098">
    <property type="entry name" value="Ribonuclease H-like"/>
    <property type="match status" value="1"/>
</dbReference>
<proteinExistence type="predicted"/>
<name>A0A5J4YJA8_PORPP</name>
<sequence length="762" mass="84265">MASSQVARDRLAACSQRGRSVNEYVNDFGNCLLRLPGVSDSERLDRFVQGLSSKIQIQVLLKQPSSYHDALAVDTGYRQSVHASAFASEDVAPIDLGTAEAPHRQAGAQKKGKGRKKQPQRAAPKNVHALHKTGRAANDTCHNCGRRGHWAAQCTQELRAAELEIGTSAIEASDLMRIPVFIIGHQAQAVVDTGATATFVSDLYHRLRFPFTTSGPNCPRIRLADGRSTPISGKTTFLLAVPDITNEHASAWVRTGHHSLILGLDWLPQPGMKIQVGGHVLRRNPAKVDAEGEITKNQELDTLECADASRHMTNEQHSDGTLAVEHDVLHMPTRADCDACQAAKLKTLRAPRKKETTRFAGFNETVSVELVDPTEVGICGTRWLFTHREAATGWPPRLVKSDEGGEFQGTFETALKTNLVAHEIGLAHRPSTHATHERVHRDLNSKICALLLAAGFEPEWFAFATQYWAVARNAIWKGALGTTRNEALYGFPWNRDISPFGREIHVMAPDRSKFDSPGTLALAMGLRVPSPTTIGSRLNILAIPFADLCFSAARWVGEWRLSTQVSPCNTSYPRRRTVARVMPERNAAIDPRIDPSLGARAMQHDVGEDQAVQEHGVPAPAVAQPGAKRERRVWSAEMNDALRDMRRTVPIGLSLMRMVVTCFVGSEARSFDLMRQPLGCSASAPCGSKSIGATERQATHACWKRCWVWRSWRSQSIRMVPPTKMQQAAALVPISAWPRLWHSPRTRSRKPEDSRLRKKCRR</sequence>
<dbReference type="GO" id="GO:0008270">
    <property type="term" value="F:zinc ion binding"/>
    <property type="evidence" value="ECO:0007669"/>
    <property type="project" value="UniProtKB-KW"/>
</dbReference>
<accession>A0A5J4YJA8</accession>
<dbReference type="SUPFAM" id="SSF57756">
    <property type="entry name" value="Retrovirus zinc finger-like domains"/>
    <property type="match status" value="1"/>
</dbReference>
<dbReference type="Gene3D" id="3.30.420.10">
    <property type="entry name" value="Ribonuclease H-like superfamily/Ribonuclease H"/>
    <property type="match status" value="1"/>
</dbReference>
<dbReference type="CDD" id="cd00303">
    <property type="entry name" value="retropepsin_like"/>
    <property type="match status" value="1"/>
</dbReference>
<organism evidence="4 5">
    <name type="scientific">Porphyridium purpureum</name>
    <name type="common">Red alga</name>
    <name type="synonym">Porphyridium cruentum</name>
    <dbReference type="NCBI Taxonomy" id="35688"/>
    <lineage>
        <taxon>Eukaryota</taxon>
        <taxon>Rhodophyta</taxon>
        <taxon>Bangiophyceae</taxon>
        <taxon>Porphyridiales</taxon>
        <taxon>Porphyridiaceae</taxon>
        <taxon>Porphyridium</taxon>
    </lineage>
</organism>
<evidence type="ECO:0000313" key="4">
    <source>
        <dbReference type="EMBL" id="KAA8490753.1"/>
    </source>
</evidence>
<keyword evidence="1" id="KW-0862">Zinc</keyword>
<dbReference type="InterPro" id="IPR036875">
    <property type="entry name" value="Znf_CCHC_sf"/>
</dbReference>
<dbReference type="OrthoDB" id="8068580at2759"/>
<dbReference type="Gene3D" id="4.10.60.10">
    <property type="entry name" value="Zinc finger, CCHC-type"/>
    <property type="match status" value="1"/>
</dbReference>
<dbReference type="InterPro" id="IPR001878">
    <property type="entry name" value="Znf_CCHC"/>
</dbReference>
<dbReference type="Pfam" id="PF00098">
    <property type="entry name" value="zf-CCHC"/>
    <property type="match status" value="1"/>
</dbReference>
<dbReference type="InterPro" id="IPR021109">
    <property type="entry name" value="Peptidase_aspartic_dom_sf"/>
</dbReference>
<evidence type="ECO:0000259" key="3">
    <source>
        <dbReference type="PROSITE" id="PS50158"/>
    </source>
</evidence>
<dbReference type="EMBL" id="VRMN01000019">
    <property type="protein sequence ID" value="KAA8490753.1"/>
    <property type="molecule type" value="Genomic_DNA"/>
</dbReference>
<protein>
    <recommendedName>
        <fullName evidence="3">CCHC-type domain-containing protein</fullName>
    </recommendedName>
</protein>
<feature type="region of interest" description="Disordered" evidence="2">
    <location>
        <begin position="743"/>
        <end position="762"/>
    </location>
</feature>
<feature type="region of interest" description="Disordered" evidence="2">
    <location>
        <begin position="100"/>
        <end position="127"/>
    </location>
</feature>